<dbReference type="Pfam" id="PF00462">
    <property type="entry name" value="Glutaredoxin"/>
    <property type="match status" value="1"/>
</dbReference>
<protein>
    <recommendedName>
        <fullName evidence="6">Glutaredoxin</fullName>
    </recommendedName>
</protein>
<dbReference type="NCBIfam" id="NF007923">
    <property type="entry name" value="PRK10638.1"/>
    <property type="match status" value="1"/>
</dbReference>
<dbReference type="PROSITE" id="PS51354">
    <property type="entry name" value="GLUTAREDOXIN_2"/>
    <property type="match status" value="1"/>
</dbReference>
<dbReference type="RefSeq" id="WP_226767333.1">
    <property type="nucleotide sequence ID" value="NZ_JAJAVQ010000003.1"/>
</dbReference>
<dbReference type="PRINTS" id="PR00160">
    <property type="entry name" value="GLUTAREDOXIN"/>
</dbReference>
<proteinExistence type="inferred from homology"/>
<evidence type="ECO:0000256" key="1">
    <source>
        <dbReference type="ARBA" id="ARBA00007787"/>
    </source>
</evidence>
<dbReference type="InterPro" id="IPR036249">
    <property type="entry name" value="Thioredoxin-like_sf"/>
</dbReference>
<reference evidence="9" key="1">
    <citation type="journal article" date="2019" name="Int. J. Syst. Evol. Microbiol.">
        <title>The Global Catalogue of Microorganisms (GCM) 10K type strain sequencing project: providing services to taxonomists for standard genome sequencing and annotation.</title>
        <authorList>
            <consortium name="The Broad Institute Genomics Platform"/>
            <consortium name="The Broad Institute Genome Sequencing Center for Infectious Disease"/>
            <person name="Wu L."/>
            <person name="Ma J."/>
        </authorList>
    </citation>
    <scope>NUCLEOTIDE SEQUENCE [LARGE SCALE GENOMIC DNA]</scope>
    <source>
        <strain evidence="9">JCM 14331</strain>
    </source>
</reference>
<dbReference type="InterPro" id="IPR011767">
    <property type="entry name" value="GLR_AS"/>
</dbReference>
<comment type="caution">
    <text evidence="8">The sequence shown here is derived from an EMBL/GenBank/DDBJ whole genome shotgun (WGS) entry which is preliminary data.</text>
</comment>
<dbReference type="PANTHER" id="PTHR45694:SF18">
    <property type="entry name" value="GLUTAREDOXIN-1-RELATED"/>
    <property type="match status" value="1"/>
</dbReference>
<evidence type="ECO:0000313" key="9">
    <source>
        <dbReference type="Proteomes" id="UP001501169"/>
    </source>
</evidence>
<dbReference type="Proteomes" id="UP001501169">
    <property type="component" value="Unassembled WGS sequence"/>
</dbReference>
<dbReference type="SUPFAM" id="SSF52833">
    <property type="entry name" value="Thioredoxin-like"/>
    <property type="match status" value="1"/>
</dbReference>
<keyword evidence="6" id="KW-0963">Cytoplasm</keyword>
<dbReference type="PROSITE" id="PS00195">
    <property type="entry name" value="GLUTAREDOXIN_1"/>
    <property type="match status" value="1"/>
</dbReference>
<comment type="similarity">
    <text evidence="1 6">Belongs to the glutaredoxin family.</text>
</comment>
<comment type="function">
    <text evidence="6">Has a glutathione-disulfide oxidoreductase activity in the presence of NADPH and glutathione reductase. Reduces low molecular weight disulfides and proteins.</text>
</comment>
<dbReference type="InterPro" id="IPR014025">
    <property type="entry name" value="Glutaredoxin_subgr"/>
</dbReference>
<evidence type="ECO:0000256" key="4">
    <source>
        <dbReference type="ARBA" id="ARBA00023157"/>
    </source>
</evidence>
<gene>
    <name evidence="8" type="primary">grxC</name>
    <name evidence="8" type="ORF">GCM10009098_18820</name>
</gene>
<evidence type="ECO:0000256" key="6">
    <source>
        <dbReference type="RuleBase" id="RU364065"/>
    </source>
</evidence>
<name>A0ABP3NS02_9GAMM</name>
<evidence type="ECO:0000259" key="7">
    <source>
        <dbReference type="Pfam" id="PF00462"/>
    </source>
</evidence>
<evidence type="ECO:0000313" key="8">
    <source>
        <dbReference type="EMBL" id="GAA0551414.1"/>
    </source>
</evidence>
<dbReference type="NCBIfam" id="TIGR02181">
    <property type="entry name" value="GRX_bact"/>
    <property type="match status" value="1"/>
</dbReference>
<sequence>MSQVTIYTKAYCPYCVRAKSVLDNKGVSYQEIRIDEKPELRPEMIERAGGRSTVPQIFIDSRHIGGCDDMMALDASGQLDPLLNL</sequence>
<organism evidence="8 9">
    <name type="scientific">Rheinheimera aquimaris</name>
    <dbReference type="NCBI Taxonomy" id="412437"/>
    <lineage>
        <taxon>Bacteria</taxon>
        <taxon>Pseudomonadati</taxon>
        <taxon>Pseudomonadota</taxon>
        <taxon>Gammaproteobacteria</taxon>
        <taxon>Chromatiales</taxon>
        <taxon>Chromatiaceae</taxon>
        <taxon>Rheinheimera</taxon>
    </lineage>
</organism>
<accession>A0ABP3NS02</accession>
<dbReference type="Gene3D" id="3.40.30.10">
    <property type="entry name" value="Glutaredoxin"/>
    <property type="match status" value="1"/>
</dbReference>
<dbReference type="InterPro" id="IPR002109">
    <property type="entry name" value="Glutaredoxin"/>
</dbReference>
<keyword evidence="5 6" id="KW-0676">Redox-active center</keyword>
<evidence type="ECO:0000256" key="3">
    <source>
        <dbReference type="ARBA" id="ARBA00022982"/>
    </source>
</evidence>
<keyword evidence="4" id="KW-1015">Disulfide bond</keyword>
<evidence type="ECO:0000256" key="5">
    <source>
        <dbReference type="ARBA" id="ARBA00023284"/>
    </source>
</evidence>
<keyword evidence="2 6" id="KW-0813">Transport</keyword>
<dbReference type="CDD" id="cd03418">
    <property type="entry name" value="GRX_GRXb_1_3_like"/>
    <property type="match status" value="1"/>
</dbReference>
<feature type="domain" description="Glutaredoxin" evidence="7">
    <location>
        <begin position="4"/>
        <end position="64"/>
    </location>
</feature>
<keyword evidence="9" id="KW-1185">Reference proteome</keyword>
<dbReference type="PANTHER" id="PTHR45694">
    <property type="entry name" value="GLUTAREDOXIN 2"/>
    <property type="match status" value="1"/>
</dbReference>
<dbReference type="InterPro" id="IPR011900">
    <property type="entry name" value="GRX_bact"/>
</dbReference>
<evidence type="ECO:0000256" key="2">
    <source>
        <dbReference type="ARBA" id="ARBA00022448"/>
    </source>
</evidence>
<keyword evidence="3 6" id="KW-0249">Electron transport</keyword>
<dbReference type="EMBL" id="BAAAEO010000003">
    <property type="protein sequence ID" value="GAA0551414.1"/>
    <property type="molecule type" value="Genomic_DNA"/>
</dbReference>